<dbReference type="Proteomes" id="UP001235712">
    <property type="component" value="Unassembled WGS sequence"/>
</dbReference>
<dbReference type="InterPro" id="IPR036388">
    <property type="entry name" value="WH-like_DNA-bd_sf"/>
</dbReference>
<reference evidence="4 5" key="1">
    <citation type="submission" date="2023-07" db="EMBL/GenBank/DDBJ databases">
        <title>Sequencing the genomes of 1000 actinobacteria strains.</title>
        <authorList>
            <person name="Klenk H.-P."/>
        </authorList>
    </citation>
    <scope>NUCLEOTIDE SEQUENCE [LARGE SCALE GENOMIC DNA]</scope>
    <source>
        <strain evidence="4 5">DSM 44388</strain>
    </source>
</reference>
<dbReference type="SMART" id="SM00421">
    <property type="entry name" value="HTH_LUXR"/>
    <property type="match status" value="1"/>
</dbReference>
<protein>
    <submittedName>
        <fullName evidence="4">DNA-binding CsgD family transcriptional regulator</fullName>
    </submittedName>
</protein>
<dbReference type="InterPro" id="IPR027417">
    <property type="entry name" value="P-loop_NTPase"/>
</dbReference>
<dbReference type="Gene3D" id="1.10.10.10">
    <property type="entry name" value="Winged helix-like DNA-binding domain superfamily/Winged helix DNA-binding domain"/>
    <property type="match status" value="1"/>
</dbReference>
<keyword evidence="5" id="KW-1185">Reference proteome</keyword>
<dbReference type="CDD" id="cd06170">
    <property type="entry name" value="LuxR_C_like"/>
    <property type="match status" value="1"/>
</dbReference>
<accession>A0ABT9PFJ0</accession>
<dbReference type="PANTHER" id="PTHR16305:SF35">
    <property type="entry name" value="TRANSCRIPTIONAL ACTIVATOR DOMAIN"/>
    <property type="match status" value="1"/>
</dbReference>
<gene>
    <name evidence="4" type="ORF">J2S57_006689</name>
</gene>
<dbReference type="Pfam" id="PF13191">
    <property type="entry name" value="AAA_16"/>
    <property type="match status" value="1"/>
</dbReference>
<dbReference type="EMBL" id="JAUSQZ010000001">
    <property type="protein sequence ID" value="MDP9830940.1"/>
    <property type="molecule type" value="Genomic_DNA"/>
</dbReference>
<evidence type="ECO:0000313" key="4">
    <source>
        <dbReference type="EMBL" id="MDP9830940.1"/>
    </source>
</evidence>
<dbReference type="InterPro" id="IPR000792">
    <property type="entry name" value="Tscrpt_reg_LuxR_C"/>
</dbReference>
<name>A0ABT9PFJ0_9ACTN</name>
<keyword evidence="2" id="KW-0067">ATP-binding</keyword>
<keyword evidence="1" id="KW-0547">Nucleotide-binding</keyword>
<dbReference type="InterPro" id="IPR016032">
    <property type="entry name" value="Sig_transdc_resp-reg_C-effctor"/>
</dbReference>
<dbReference type="PANTHER" id="PTHR16305">
    <property type="entry name" value="TESTICULAR SOLUBLE ADENYLYL CYCLASE"/>
    <property type="match status" value="1"/>
</dbReference>
<sequence>MGREEEYTRVTGLLADRSRPVLLLRGDAGLGKTALLEALAAEATDFRVLRCAGSEAESDLTYAGLHQLLFPLLPSTAGLGPEHRAVIDVAFSVTSGASPTVMALGIAVLELLVLDRDTPLLLLVDDGHWLDEPSARVLAFVARRLSGTAIRMAVALRTGQDSPLDGAGLPELGLEPLTPEASARLLDRRWAGLSAGHRALVLQTAAGNPLALLELPRAPLLAPGAVGLPRRLEQMFGARLRELPPGERRELLRAALDGAGSAHYRLRDVGVAGQSGLLAPDPATGEMTFQHPLARSAVVQAASPEERRAVHLDLAERHRDDPERRAVHLAAATVEPDDEVAAALDDAAASATRRGGATVAVTWLTRAAELSRRPGDRSRRLAEAAYLAGQAGALDAAQDLAEQVGSDDPAAVVSEGYIAFYRDGDTVRNHHRICTLLESGTLAEPLARRALGLLLPMSQFAGDPARWHRTEVLFARFPELVEEPSAIALDAWGDTLRRGHDVPRRIREVLAGSAPVGPWESMRLMVSASSVGVLGEHRAFLRRAVEREGDDGAVTTVMVTLQMVMLDEFWSGDWAQAEATGRRGLDLTLRHGYQMFAQTFHAYLGLLAAFRGEVEPARALQASIDSWGRPRGLVFFTDYAAAIGAATAMGAGDPESAYAYATAITEPGTFAPYSQLATRTLLDLVESAWHTGRTEQARRHAEAARDAGLLTLSPRLGLLTAGALAITADPAAAREMFEAAVSHPAGPDHPFEHARIQLAQGVRLRRTRETGAARRALAGALGTFERLGAAAWAERTRAELRATGPGGGQSLTPQERQIAELAAGGLSNKEIGARLYLSPRTVGAHLYKIFPKLGVSSRASLRDALGREQTPDKSSD</sequence>
<dbReference type="SUPFAM" id="SSF52540">
    <property type="entry name" value="P-loop containing nucleoside triphosphate hydrolases"/>
    <property type="match status" value="1"/>
</dbReference>
<dbReference type="PRINTS" id="PR00038">
    <property type="entry name" value="HTHLUXR"/>
</dbReference>
<feature type="domain" description="HTH luxR-type" evidence="3">
    <location>
        <begin position="804"/>
        <end position="869"/>
    </location>
</feature>
<evidence type="ECO:0000313" key="5">
    <source>
        <dbReference type="Proteomes" id="UP001235712"/>
    </source>
</evidence>
<dbReference type="RefSeq" id="WP_307250230.1">
    <property type="nucleotide sequence ID" value="NZ_JAUSQZ010000001.1"/>
</dbReference>
<dbReference type="Pfam" id="PF00196">
    <property type="entry name" value="GerE"/>
    <property type="match status" value="1"/>
</dbReference>
<proteinExistence type="predicted"/>
<keyword evidence="4" id="KW-0238">DNA-binding</keyword>
<evidence type="ECO:0000256" key="1">
    <source>
        <dbReference type="ARBA" id="ARBA00022741"/>
    </source>
</evidence>
<dbReference type="SUPFAM" id="SSF46894">
    <property type="entry name" value="C-terminal effector domain of the bipartite response regulators"/>
    <property type="match status" value="1"/>
</dbReference>
<dbReference type="PROSITE" id="PS50043">
    <property type="entry name" value="HTH_LUXR_2"/>
    <property type="match status" value="1"/>
</dbReference>
<dbReference type="Gene3D" id="3.40.50.300">
    <property type="entry name" value="P-loop containing nucleotide triphosphate hydrolases"/>
    <property type="match status" value="1"/>
</dbReference>
<evidence type="ECO:0000259" key="3">
    <source>
        <dbReference type="PROSITE" id="PS50043"/>
    </source>
</evidence>
<dbReference type="GO" id="GO:0003677">
    <property type="term" value="F:DNA binding"/>
    <property type="evidence" value="ECO:0007669"/>
    <property type="project" value="UniProtKB-KW"/>
</dbReference>
<dbReference type="InterPro" id="IPR041664">
    <property type="entry name" value="AAA_16"/>
</dbReference>
<comment type="caution">
    <text evidence="4">The sequence shown here is derived from an EMBL/GenBank/DDBJ whole genome shotgun (WGS) entry which is preliminary data.</text>
</comment>
<evidence type="ECO:0000256" key="2">
    <source>
        <dbReference type="ARBA" id="ARBA00022840"/>
    </source>
</evidence>
<organism evidence="4 5">
    <name type="scientific">Kineosporia succinea</name>
    <dbReference type="NCBI Taxonomy" id="84632"/>
    <lineage>
        <taxon>Bacteria</taxon>
        <taxon>Bacillati</taxon>
        <taxon>Actinomycetota</taxon>
        <taxon>Actinomycetes</taxon>
        <taxon>Kineosporiales</taxon>
        <taxon>Kineosporiaceae</taxon>
        <taxon>Kineosporia</taxon>
    </lineage>
</organism>